<accession>A0ABS3L530</accession>
<reference evidence="1 2" key="1">
    <citation type="submission" date="2021-03" db="EMBL/GenBank/DDBJ databases">
        <title>Enterococcal diversity collection.</title>
        <authorList>
            <person name="Gilmore M.S."/>
            <person name="Schwartzman J."/>
            <person name="Van Tyne D."/>
            <person name="Martin M."/>
            <person name="Earl A.M."/>
            <person name="Manson A.L."/>
            <person name="Straub T."/>
            <person name="Salamzade R."/>
            <person name="Saavedra J."/>
            <person name="Lebreton F."/>
            <person name="Prichula J."/>
            <person name="Schaufler K."/>
            <person name="Gaca A."/>
            <person name="Sgardioli B."/>
            <person name="Wagenaar J."/>
            <person name="Strong T."/>
        </authorList>
    </citation>
    <scope>NUCLEOTIDE SEQUENCE [LARGE SCALE GENOMIC DNA]</scope>
    <source>
        <strain evidence="1 2">669A</strain>
    </source>
</reference>
<name>A0ABS3L530_9ENTE</name>
<organism evidence="1 2">
    <name type="scientific">Candidatus Enterococcus moelleringii</name>
    <dbReference type="NCBI Taxonomy" id="2815325"/>
    <lineage>
        <taxon>Bacteria</taxon>
        <taxon>Bacillati</taxon>
        <taxon>Bacillota</taxon>
        <taxon>Bacilli</taxon>
        <taxon>Lactobacillales</taxon>
        <taxon>Enterococcaceae</taxon>
        <taxon>Enterococcus</taxon>
    </lineage>
</organism>
<comment type="caution">
    <text evidence="1">The sequence shown here is derived from an EMBL/GenBank/DDBJ whole genome shotgun (WGS) entry which is preliminary data.</text>
</comment>
<keyword evidence="2" id="KW-1185">Reference proteome</keyword>
<dbReference type="Proteomes" id="UP000664601">
    <property type="component" value="Unassembled WGS sequence"/>
</dbReference>
<evidence type="ECO:0000313" key="2">
    <source>
        <dbReference type="Proteomes" id="UP000664601"/>
    </source>
</evidence>
<evidence type="ECO:0000313" key="1">
    <source>
        <dbReference type="EMBL" id="MBO1304700.1"/>
    </source>
</evidence>
<proteinExistence type="predicted"/>
<dbReference type="EMBL" id="JAFREM010000002">
    <property type="protein sequence ID" value="MBO1304700.1"/>
    <property type="molecule type" value="Genomic_DNA"/>
</dbReference>
<dbReference type="RefSeq" id="WP_207671641.1">
    <property type="nucleotide sequence ID" value="NZ_JAFREM010000002.1"/>
</dbReference>
<gene>
    <name evidence="1" type="ORF">JZO70_00895</name>
</gene>
<sequence length="72" mass="8686">MISTIPNKKYVRLEQRVLSRTLSEIVFAHENYAHRIGTEKSCSFCKKYRQLRKQLLRNTELLKEMREEEANE</sequence>
<protein>
    <submittedName>
        <fullName evidence="1">Uncharacterized protein</fullName>
    </submittedName>
</protein>